<organism evidence="1 2">
    <name type="scientific">Hebeloma cylindrosporum</name>
    <dbReference type="NCBI Taxonomy" id="76867"/>
    <lineage>
        <taxon>Eukaryota</taxon>
        <taxon>Fungi</taxon>
        <taxon>Dikarya</taxon>
        <taxon>Basidiomycota</taxon>
        <taxon>Agaricomycotina</taxon>
        <taxon>Agaricomycetes</taxon>
        <taxon>Agaricomycetidae</taxon>
        <taxon>Agaricales</taxon>
        <taxon>Agaricineae</taxon>
        <taxon>Hymenogastraceae</taxon>
        <taxon>Hebeloma</taxon>
    </lineage>
</organism>
<dbReference type="HOGENOM" id="CLU_035624_0_0_1"/>
<proteinExistence type="predicted"/>
<evidence type="ECO:0000313" key="2">
    <source>
        <dbReference type="Proteomes" id="UP000053424"/>
    </source>
</evidence>
<dbReference type="Proteomes" id="UP000053424">
    <property type="component" value="Unassembled WGS sequence"/>
</dbReference>
<gene>
    <name evidence="1" type="ORF">M413DRAFT_252216</name>
</gene>
<reference evidence="1 2" key="1">
    <citation type="submission" date="2014-04" db="EMBL/GenBank/DDBJ databases">
        <authorList>
            <consortium name="DOE Joint Genome Institute"/>
            <person name="Kuo A."/>
            <person name="Gay G."/>
            <person name="Dore J."/>
            <person name="Kohler A."/>
            <person name="Nagy L.G."/>
            <person name="Floudas D."/>
            <person name="Copeland A."/>
            <person name="Barry K.W."/>
            <person name="Cichocki N."/>
            <person name="Veneault-Fourrey C."/>
            <person name="LaButti K."/>
            <person name="Lindquist E.A."/>
            <person name="Lipzen A."/>
            <person name="Lundell T."/>
            <person name="Morin E."/>
            <person name="Murat C."/>
            <person name="Sun H."/>
            <person name="Tunlid A."/>
            <person name="Henrissat B."/>
            <person name="Grigoriev I.V."/>
            <person name="Hibbett D.S."/>
            <person name="Martin F."/>
            <person name="Nordberg H.P."/>
            <person name="Cantor M.N."/>
            <person name="Hua S.X."/>
        </authorList>
    </citation>
    <scope>NUCLEOTIDE SEQUENCE [LARGE SCALE GENOMIC DNA]</scope>
    <source>
        <strain evidence="2">h7</strain>
    </source>
</reference>
<reference evidence="2" key="2">
    <citation type="submission" date="2015-01" db="EMBL/GenBank/DDBJ databases">
        <title>Evolutionary Origins and Diversification of the Mycorrhizal Mutualists.</title>
        <authorList>
            <consortium name="DOE Joint Genome Institute"/>
            <consortium name="Mycorrhizal Genomics Consortium"/>
            <person name="Kohler A."/>
            <person name="Kuo A."/>
            <person name="Nagy L.G."/>
            <person name="Floudas D."/>
            <person name="Copeland A."/>
            <person name="Barry K.W."/>
            <person name="Cichocki N."/>
            <person name="Veneault-Fourrey C."/>
            <person name="LaButti K."/>
            <person name="Lindquist E.A."/>
            <person name="Lipzen A."/>
            <person name="Lundell T."/>
            <person name="Morin E."/>
            <person name="Murat C."/>
            <person name="Riley R."/>
            <person name="Ohm R."/>
            <person name="Sun H."/>
            <person name="Tunlid A."/>
            <person name="Henrissat B."/>
            <person name="Grigoriev I.V."/>
            <person name="Hibbett D.S."/>
            <person name="Martin F."/>
        </authorList>
    </citation>
    <scope>NUCLEOTIDE SEQUENCE [LARGE SCALE GENOMIC DNA]</scope>
    <source>
        <strain evidence="2">h7</strain>
    </source>
</reference>
<dbReference type="EMBL" id="KN831794">
    <property type="protein sequence ID" value="KIM37885.1"/>
    <property type="molecule type" value="Genomic_DNA"/>
</dbReference>
<dbReference type="OrthoDB" id="2745898at2759"/>
<evidence type="ECO:0000313" key="1">
    <source>
        <dbReference type="EMBL" id="KIM37885.1"/>
    </source>
</evidence>
<protein>
    <recommendedName>
        <fullName evidence="3">F-box domain-containing protein</fullName>
    </recommendedName>
</protein>
<evidence type="ECO:0008006" key="3">
    <source>
        <dbReference type="Google" id="ProtNLM"/>
    </source>
</evidence>
<keyword evidence="2" id="KW-1185">Reference proteome</keyword>
<accession>A0A0C3BMF3</accession>
<name>A0A0C3BMF3_HEBCY</name>
<dbReference type="AlphaFoldDB" id="A0A0C3BMF3"/>
<sequence>MPATSLLPLEMEETILNLLAEDDDDDCSALKACSLVCQAFLPICRKHIFRSIDLTYHGGAPPRTLHAFERLLQQSPEIANYIRKLDYIVEDSPSPSIQDSLKQISGLIFLTVKGYSSEPGNEFDWSDNPIRPALLHLLHLPTLIYFEGASFNNFVVSDLIPCVNLKYLHFGPFTIGTAETTFPAALPERSIPLNEMVIRVYTATVIAKLCRARRPDGQPIIDFRSLSKITLTLQKPNESEAAQELFRRCQNLANVCITFLLPREVMPSLSNMLWPSIQTLKHIVVEVHVDDVDVDPLFGVPFELEDMRATNIIESITIRVSLLMDSDCRKGGDWGRLDKVLTTPGWFNSLKRVSLAIEVASFSRTDEKRQVALRKLPEKQFLRLSTSNSVSFDFEVTSVLV</sequence>